<comment type="catalytic activity">
    <reaction evidence="9 10 11">
        <text>adenosine(37) in tRNA + dimethylallyl diphosphate = N(6)-dimethylallyladenosine(37) in tRNA + diphosphate</text>
        <dbReference type="Rhea" id="RHEA:26482"/>
        <dbReference type="Rhea" id="RHEA-COMP:10162"/>
        <dbReference type="Rhea" id="RHEA-COMP:10375"/>
        <dbReference type="ChEBI" id="CHEBI:33019"/>
        <dbReference type="ChEBI" id="CHEBI:57623"/>
        <dbReference type="ChEBI" id="CHEBI:74411"/>
        <dbReference type="ChEBI" id="CHEBI:74415"/>
        <dbReference type="EC" id="2.5.1.75"/>
    </reaction>
</comment>
<feature type="site" description="Interaction with substrate tRNA" evidence="10">
    <location>
        <position position="129"/>
    </location>
</feature>
<feature type="site" description="Interaction with substrate tRNA" evidence="10">
    <location>
        <position position="151"/>
    </location>
</feature>
<dbReference type="Gene3D" id="3.40.50.300">
    <property type="entry name" value="P-loop containing nucleotide triphosphate hydrolases"/>
    <property type="match status" value="1"/>
</dbReference>
<dbReference type="InterPro" id="IPR018022">
    <property type="entry name" value="IPT"/>
</dbReference>
<evidence type="ECO:0000256" key="7">
    <source>
        <dbReference type="ARBA" id="ARBA00022840"/>
    </source>
</evidence>
<protein>
    <recommendedName>
        <fullName evidence="10">tRNA dimethylallyltransferase</fullName>
        <ecNumber evidence="10">2.5.1.75</ecNumber>
    </recommendedName>
    <alternativeName>
        <fullName evidence="10">Dimethylallyl diphosphate:tRNA dimethylallyltransferase</fullName>
        <shortName evidence="10">DMAPP:tRNA dimethylallyltransferase</shortName>
        <shortName evidence="10">DMATase</shortName>
    </alternativeName>
    <alternativeName>
        <fullName evidence="10">Isopentenyl-diphosphate:tRNA isopentenyltransferase</fullName>
        <shortName evidence="10">IPP transferase</shortName>
        <shortName evidence="10">IPPT</shortName>
        <shortName evidence="10">IPTase</shortName>
    </alternativeName>
</protein>
<organism evidence="14 15">
    <name type="scientific">Candidatus Macondimonas diazotrophica</name>
    <dbReference type="NCBI Taxonomy" id="2305248"/>
    <lineage>
        <taxon>Bacteria</taxon>
        <taxon>Pseudomonadati</taxon>
        <taxon>Pseudomonadota</taxon>
        <taxon>Gammaproteobacteria</taxon>
        <taxon>Chromatiales</taxon>
        <taxon>Ectothiorhodospiraceae</taxon>
        <taxon>Candidatus Macondimonas</taxon>
    </lineage>
</organism>
<dbReference type="GO" id="GO:0005524">
    <property type="term" value="F:ATP binding"/>
    <property type="evidence" value="ECO:0007669"/>
    <property type="project" value="UniProtKB-UniRule"/>
</dbReference>
<dbReference type="OrthoDB" id="9776390at2"/>
<evidence type="ECO:0000256" key="1">
    <source>
        <dbReference type="ARBA" id="ARBA00001946"/>
    </source>
</evidence>
<dbReference type="GO" id="GO:0052381">
    <property type="term" value="F:tRNA dimethylallyltransferase activity"/>
    <property type="evidence" value="ECO:0007669"/>
    <property type="project" value="UniProtKB-UniRule"/>
</dbReference>
<feature type="binding site" evidence="10">
    <location>
        <begin position="40"/>
        <end position="45"/>
    </location>
    <ligand>
        <name>substrate</name>
    </ligand>
</feature>
<dbReference type="HAMAP" id="MF_00185">
    <property type="entry name" value="IPP_trans"/>
    <property type="match status" value="1"/>
</dbReference>
<evidence type="ECO:0000256" key="2">
    <source>
        <dbReference type="ARBA" id="ARBA00003213"/>
    </source>
</evidence>
<gene>
    <name evidence="10 14" type="primary">miaA</name>
    <name evidence="14" type="ORF">E4680_10030</name>
</gene>
<evidence type="ECO:0000256" key="9">
    <source>
        <dbReference type="ARBA" id="ARBA00049563"/>
    </source>
</evidence>
<evidence type="ECO:0000313" key="14">
    <source>
        <dbReference type="EMBL" id="TFZ81987.1"/>
    </source>
</evidence>
<evidence type="ECO:0000256" key="8">
    <source>
        <dbReference type="ARBA" id="ARBA00022842"/>
    </source>
</evidence>
<reference evidence="14 15" key="1">
    <citation type="journal article" date="2019" name="ISME J.">
        <title>Candidatus Macondimonas diazotrophica, a novel gammaproteobacterial genus dominating crude-oil-contaminated coastal sediments.</title>
        <authorList>
            <person name="Karthikeyan S."/>
            <person name="Konstantinidis K."/>
        </authorList>
    </citation>
    <scope>NUCLEOTIDE SEQUENCE [LARGE SCALE GENOMIC DNA]</scope>
    <source>
        <strain evidence="14 15">KTK01</strain>
    </source>
</reference>
<sequence>MGVRPGCSWIAPRSIVCFCVDVELGSSAGRYDALALLGPTASGKTDLALALAEQGPVDIVNMDSAQVYRGMDIGTAKPELAVRQRIPHHLFDVVDPAEAYSAGRFVEEAQAVIRAIRRAGRIPLLVGGTWLYYRALRDGLAPLPPAVPGVRDKLAERAAHLGWPSLHAELVRIDPAAGQRIHPHDAQRIQRALEVWEVTGIPLSVHWTRARHQGLALRTLVLIPDHRDWLHRRIAQRLEAMFAAGFVEEVAGLRARSDLHPDLPALRAVGYRQVWTCLDGRLPRERLFQAVLEATRQFAKRQITAMRPLTAVDMLDPADETARTRAVADFQRRFESLG</sequence>
<dbReference type="EMBL" id="SRIO01000013">
    <property type="protein sequence ID" value="TFZ81987.1"/>
    <property type="molecule type" value="Genomic_DNA"/>
</dbReference>
<feature type="binding site" evidence="10">
    <location>
        <begin position="38"/>
        <end position="45"/>
    </location>
    <ligand>
        <name>ATP</name>
        <dbReference type="ChEBI" id="CHEBI:30616"/>
    </ligand>
</feature>
<comment type="function">
    <text evidence="2 10 12">Catalyzes the transfer of a dimethylallyl group onto the adenine at position 37 in tRNAs that read codons beginning with uridine, leading to the formation of N6-(dimethylallyl)adenosine (i(6)A).</text>
</comment>
<dbReference type="EC" id="2.5.1.75" evidence="10"/>
<evidence type="ECO:0000256" key="6">
    <source>
        <dbReference type="ARBA" id="ARBA00022741"/>
    </source>
</evidence>
<evidence type="ECO:0000256" key="10">
    <source>
        <dbReference type="HAMAP-Rule" id="MF_00185"/>
    </source>
</evidence>
<proteinExistence type="inferred from homology"/>
<evidence type="ECO:0000256" key="12">
    <source>
        <dbReference type="RuleBase" id="RU003784"/>
    </source>
</evidence>
<comment type="subunit">
    <text evidence="10">Monomer.</text>
</comment>
<dbReference type="SUPFAM" id="SSF52540">
    <property type="entry name" value="P-loop containing nucleoside triphosphate hydrolases"/>
    <property type="match status" value="1"/>
</dbReference>
<evidence type="ECO:0000256" key="3">
    <source>
        <dbReference type="ARBA" id="ARBA00005842"/>
    </source>
</evidence>
<comment type="cofactor">
    <cofactor evidence="1 10">
        <name>Mg(2+)</name>
        <dbReference type="ChEBI" id="CHEBI:18420"/>
    </cofactor>
</comment>
<comment type="similarity">
    <text evidence="3 10 13">Belongs to the IPP transferase family.</text>
</comment>
<evidence type="ECO:0000256" key="11">
    <source>
        <dbReference type="RuleBase" id="RU003783"/>
    </source>
</evidence>
<evidence type="ECO:0000256" key="4">
    <source>
        <dbReference type="ARBA" id="ARBA00022679"/>
    </source>
</evidence>
<dbReference type="Gene3D" id="1.10.20.140">
    <property type="match status" value="1"/>
</dbReference>
<evidence type="ECO:0000256" key="5">
    <source>
        <dbReference type="ARBA" id="ARBA00022694"/>
    </source>
</evidence>
<feature type="region of interest" description="Interaction with substrate tRNA" evidence="10">
    <location>
        <begin position="187"/>
        <end position="191"/>
    </location>
</feature>
<keyword evidence="4 10" id="KW-0808">Transferase</keyword>
<keyword evidence="6 10" id="KW-0547">Nucleotide-binding</keyword>
<keyword evidence="8 10" id="KW-0460">Magnesium</keyword>
<comment type="caution">
    <text evidence="10">Lacks conserved residue(s) required for the propagation of feature annotation.</text>
</comment>
<dbReference type="GO" id="GO:0006400">
    <property type="term" value="P:tRNA modification"/>
    <property type="evidence" value="ECO:0007669"/>
    <property type="project" value="TreeGrafter"/>
</dbReference>
<keyword evidence="15" id="KW-1185">Reference proteome</keyword>
<dbReference type="NCBIfam" id="TIGR00174">
    <property type="entry name" value="miaA"/>
    <property type="match status" value="1"/>
</dbReference>
<dbReference type="PANTHER" id="PTHR11088:SF60">
    <property type="entry name" value="TRNA DIMETHYLALLYLTRANSFERASE"/>
    <property type="match status" value="1"/>
</dbReference>
<dbReference type="InterPro" id="IPR027417">
    <property type="entry name" value="P-loop_NTPase"/>
</dbReference>
<dbReference type="PANTHER" id="PTHR11088">
    <property type="entry name" value="TRNA DIMETHYLALLYLTRANSFERASE"/>
    <property type="match status" value="1"/>
</dbReference>
<dbReference type="AlphaFoldDB" id="A0A4Z0F9F0"/>
<dbReference type="Proteomes" id="UP000297890">
    <property type="component" value="Unassembled WGS sequence"/>
</dbReference>
<evidence type="ECO:0000256" key="13">
    <source>
        <dbReference type="RuleBase" id="RU003785"/>
    </source>
</evidence>
<keyword evidence="7 10" id="KW-0067">ATP-binding</keyword>
<dbReference type="Pfam" id="PF01715">
    <property type="entry name" value="IPPT"/>
    <property type="match status" value="1"/>
</dbReference>
<feature type="region of interest" description="Interaction with substrate tRNA" evidence="10">
    <location>
        <begin position="63"/>
        <end position="66"/>
    </location>
</feature>
<name>A0A4Z0F9F0_9GAMM</name>
<evidence type="ECO:0000313" key="15">
    <source>
        <dbReference type="Proteomes" id="UP000297890"/>
    </source>
</evidence>
<accession>A0A4Z0F9F0</accession>
<comment type="caution">
    <text evidence="14">The sequence shown here is derived from an EMBL/GenBank/DDBJ whole genome shotgun (WGS) entry which is preliminary data.</text>
</comment>
<dbReference type="InterPro" id="IPR039657">
    <property type="entry name" value="Dimethylallyltransferase"/>
</dbReference>
<keyword evidence="5 10" id="KW-0819">tRNA processing</keyword>